<protein>
    <submittedName>
        <fullName evidence="1">Uncharacterized protein</fullName>
    </submittedName>
</protein>
<reference evidence="1 2" key="1">
    <citation type="submission" date="2020-02" db="EMBL/GenBank/DDBJ databases">
        <title>Nitrogenibacter mangrovi gen. nov., sp. nov. isolated from mangrove sediment, a denitrifying betaproteobacterium.</title>
        <authorList>
            <person name="Liao H."/>
            <person name="Tian Y."/>
        </authorList>
    </citation>
    <scope>NUCLEOTIDE SEQUENCE [LARGE SCALE GENOMIC DNA]</scope>
    <source>
        <strain evidence="1 2">M9-3-2</strain>
    </source>
</reference>
<organism evidence="1 2">
    <name type="scientific">Nitrogeniibacter mangrovi</name>
    <dbReference type="NCBI Taxonomy" id="2016596"/>
    <lineage>
        <taxon>Bacteria</taxon>
        <taxon>Pseudomonadati</taxon>
        <taxon>Pseudomonadota</taxon>
        <taxon>Betaproteobacteria</taxon>
        <taxon>Rhodocyclales</taxon>
        <taxon>Zoogloeaceae</taxon>
        <taxon>Nitrogeniibacter</taxon>
    </lineage>
</organism>
<evidence type="ECO:0000313" key="1">
    <source>
        <dbReference type="EMBL" id="QID19539.1"/>
    </source>
</evidence>
<dbReference type="RefSeq" id="WP_173768248.1">
    <property type="nucleotide sequence ID" value="NZ_CP048836.1"/>
</dbReference>
<keyword evidence="2" id="KW-1185">Reference proteome</keyword>
<dbReference type="KEGG" id="azq:G3580_19100"/>
<dbReference type="Proteomes" id="UP000501991">
    <property type="component" value="Chromosome"/>
</dbReference>
<gene>
    <name evidence="1" type="ORF">G3580_19100</name>
</gene>
<dbReference type="AlphaFoldDB" id="A0A6C1B993"/>
<sequence length="328" mass="35787">MKTPPAWSEYCKSLAPAIVEACAHTSATRGVGGLVKALDTALPEWSFHHALCRGGWYRPGAVVTTDGTRVAEDLGAWAEAGLEACDHDLGALADALRAQHGDTPLHATRLVGKTHYFVAPAGEAPADFLQLEVEELQEMRAHRLFANDPHGLDELIDPQARGAELAPIGLPVYRFRRLQHMGAFLERMQLGKPEPVPVQRLVEDWSAASADTATCFSNHWVLSTRAHEDRFGQPVLHARPIAALMGEPPEFGADPGTNGVALAGALTRFDRAVGYPMAWYFHMLATHAVPVWVAQTVVEDHLGGFAYLPEKDVAVVRRWLHTPYAIHA</sequence>
<proteinExistence type="predicted"/>
<accession>A0A6C1B993</accession>
<dbReference type="EMBL" id="CP048836">
    <property type="protein sequence ID" value="QID19539.1"/>
    <property type="molecule type" value="Genomic_DNA"/>
</dbReference>
<evidence type="ECO:0000313" key="2">
    <source>
        <dbReference type="Proteomes" id="UP000501991"/>
    </source>
</evidence>
<name>A0A6C1B993_9RHOO</name>